<dbReference type="AlphaFoldDB" id="A0A0V0GL69"/>
<proteinExistence type="predicted"/>
<organism evidence="1">
    <name type="scientific">Solanum chacoense</name>
    <name type="common">Chaco potato</name>
    <dbReference type="NCBI Taxonomy" id="4108"/>
    <lineage>
        <taxon>Eukaryota</taxon>
        <taxon>Viridiplantae</taxon>
        <taxon>Streptophyta</taxon>
        <taxon>Embryophyta</taxon>
        <taxon>Tracheophyta</taxon>
        <taxon>Spermatophyta</taxon>
        <taxon>Magnoliopsida</taxon>
        <taxon>eudicotyledons</taxon>
        <taxon>Gunneridae</taxon>
        <taxon>Pentapetalae</taxon>
        <taxon>asterids</taxon>
        <taxon>lamiids</taxon>
        <taxon>Solanales</taxon>
        <taxon>Solanaceae</taxon>
        <taxon>Solanoideae</taxon>
        <taxon>Solaneae</taxon>
        <taxon>Solanum</taxon>
    </lineage>
</organism>
<feature type="non-terminal residue" evidence="1">
    <location>
        <position position="1"/>
    </location>
</feature>
<protein>
    <submittedName>
        <fullName evidence="1">Putative ovule protein</fullName>
    </submittedName>
</protein>
<reference evidence="1" key="1">
    <citation type="submission" date="2015-12" db="EMBL/GenBank/DDBJ databases">
        <title>Gene expression during late stages of embryo sac development: a critical building block for successful pollen-pistil interactions.</title>
        <authorList>
            <person name="Liu Y."/>
            <person name="Joly V."/>
            <person name="Sabar M."/>
            <person name="Matton D.P."/>
        </authorList>
    </citation>
    <scope>NUCLEOTIDE SEQUENCE</scope>
</reference>
<sequence>HQNGNCLHIVLTQSEKQTVRKTSDTTHVVQILTKMLNVKSKTNQITIQVKQRINESTNTIAC</sequence>
<name>A0A0V0GL69_SOLCH</name>
<evidence type="ECO:0000313" key="1">
    <source>
        <dbReference type="EMBL" id="JAP08961.1"/>
    </source>
</evidence>
<dbReference type="EMBL" id="GEDG01035947">
    <property type="protein sequence ID" value="JAP08961.1"/>
    <property type="molecule type" value="Transcribed_RNA"/>
</dbReference>
<accession>A0A0V0GL69</accession>